<sequence>MKHGMNKEEDDGSLSSCDSEIKNEKEVLDHFVVVETEWLQGLPLKGTAAAEGPSQGRPLASHQTPPLSGGGFVFGRVMSWSKGLTLSWMLTVVSEGTSFFLLSLIVDPPKVPPFGV</sequence>
<gene>
    <name evidence="3" type="ORF">LIER_42700</name>
</gene>
<protein>
    <submittedName>
        <fullName evidence="3">Uncharacterized protein</fullName>
    </submittedName>
</protein>
<dbReference type="Proteomes" id="UP001454036">
    <property type="component" value="Unassembled WGS sequence"/>
</dbReference>
<keyword evidence="2" id="KW-0812">Transmembrane</keyword>
<keyword evidence="2" id="KW-0472">Membrane</keyword>
<evidence type="ECO:0000256" key="1">
    <source>
        <dbReference type="SAM" id="MobiDB-lite"/>
    </source>
</evidence>
<name>A0AAV3NSG5_LITER</name>
<feature type="transmembrane region" description="Helical" evidence="2">
    <location>
        <begin position="86"/>
        <end position="106"/>
    </location>
</feature>
<dbReference type="AlphaFoldDB" id="A0AAV3NSG5"/>
<evidence type="ECO:0000313" key="3">
    <source>
        <dbReference type="EMBL" id="GAA0142051.1"/>
    </source>
</evidence>
<evidence type="ECO:0000256" key="2">
    <source>
        <dbReference type="SAM" id="Phobius"/>
    </source>
</evidence>
<evidence type="ECO:0000313" key="4">
    <source>
        <dbReference type="Proteomes" id="UP001454036"/>
    </source>
</evidence>
<reference evidence="3 4" key="1">
    <citation type="submission" date="2024-01" db="EMBL/GenBank/DDBJ databases">
        <title>The complete chloroplast genome sequence of Lithospermum erythrorhizon: insights into the phylogenetic relationship among Boraginaceae species and the maternal lineages of purple gromwells.</title>
        <authorList>
            <person name="Okada T."/>
            <person name="Watanabe K."/>
        </authorList>
    </citation>
    <scope>NUCLEOTIDE SEQUENCE [LARGE SCALE GENOMIC DNA]</scope>
</reference>
<organism evidence="3 4">
    <name type="scientific">Lithospermum erythrorhizon</name>
    <name type="common">Purple gromwell</name>
    <name type="synonym">Lithospermum officinale var. erythrorhizon</name>
    <dbReference type="NCBI Taxonomy" id="34254"/>
    <lineage>
        <taxon>Eukaryota</taxon>
        <taxon>Viridiplantae</taxon>
        <taxon>Streptophyta</taxon>
        <taxon>Embryophyta</taxon>
        <taxon>Tracheophyta</taxon>
        <taxon>Spermatophyta</taxon>
        <taxon>Magnoliopsida</taxon>
        <taxon>eudicotyledons</taxon>
        <taxon>Gunneridae</taxon>
        <taxon>Pentapetalae</taxon>
        <taxon>asterids</taxon>
        <taxon>lamiids</taxon>
        <taxon>Boraginales</taxon>
        <taxon>Boraginaceae</taxon>
        <taxon>Boraginoideae</taxon>
        <taxon>Lithospermeae</taxon>
        <taxon>Lithospermum</taxon>
    </lineage>
</organism>
<dbReference type="EMBL" id="BAABME010030594">
    <property type="protein sequence ID" value="GAA0142051.1"/>
    <property type="molecule type" value="Genomic_DNA"/>
</dbReference>
<feature type="region of interest" description="Disordered" evidence="1">
    <location>
        <begin position="45"/>
        <end position="65"/>
    </location>
</feature>
<accession>A0AAV3NSG5</accession>
<keyword evidence="2" id="KW-1133">Transmembrane helix</keyword>
<comment type="caution">
    <text evidence="3">The sequence shown here is derived from an EMBL/GenBank/DDBJ whole genome shotgun (WGS) entry which is preliminary data.</text>
</comment>
<proteinExistence type="predicted"/>
<keyword evidence="4" id="KW-1185">Reference proteome</keyword>